<name>A0AAV8ZFF6_9CUCU</name>
<dbReference type="Proteomes" id="UP001162156">
    <property type="component" value="Unassembled WGS sequence"/>
</dbReference>
<comment type="caution">
    <text evidence="1">The sequence shown here is derived from an EMBL/GenBank/DDBJ whole genome shotgun (WGS) entry which is preliminary data.</text>
</comment>
<evidence type="ECO:0000313" key="2">
    <source>
        <dbReference type="Proteomes" id="UP001162156"/>
    </source>
</evidence>
<gene>
    <name evidence="1" type="ORF">NQ314_005613</name>
</gene>
<reference evidence="1" key="1">
    <citation type="journal article" date="2023" name="Insect Mol. Biol.">
        <title>Genome sequencing provides insights into the evolution of gene families encoding plant cell wall-degrading enzymes in longhorned beetles.</title>
        <authorList>
            <person name="Shin N.R."/>
            <person name="Okamura Y."/>
            <person name="Kirsch R."/>
            <person name="Pauchet Y."/>
        </authorList>
    </citation>
    <scope>NUCLEOTIDE SEQUENCE</scope>
    <source>
        <strain evidence="1">RBIC_L_NR</strain>
    </source>
</reference>
<proteinExistence type="predicted"/>
<keyword evidence="2" id="KW-1185">Reference proteome</keyword>
<sequence length="81" mass="9573">MFQDRRDAIVALRKKGNLILRQQRNELRPVRKPSKLNKPFDEDYFSCVHCLGHYKRSYGDTTKFANPIQILIKKKVPESNI</sequence>
<dbReference type="EMBL" id="JANEYF010001561">
    <property type="protein sequence ID" value="KAJ8963027.1"/>
    <property type="molecule type" value="Genomic_DNA"/>
</dbReference>
<accession>A0AAV8ZFF6</accession>
<protein>
    <submittedName>
        <fullName evidence="1">Uncharacterized protein</fullName>
    </submittedName>
</protein>
<evidence type="ECO:0000313" key="1">
    <source>
        <dbReference type="EMBL" id="KAJ8963027.1"/>
    </source>
</evidence>
<organism evidence="1 2">
    <name type="scientific">Rhamnusium bicolor</name>
    <dbReference type="NCBI Taxonomy" id="1586634"/>
    <lineage>
        <taxon>Eukaryota</taxon>
        <taxon>Metazoa</taxon>
        <taxon>Ecdysozoa</taxon>
        <taxon>Arthropoda</taxon>
        <taxon>Hexapoda</taxon>
        <taxon>Insecta</taxon>
        <taxon>Pterygota</taxon>
        <taxon>Neoptera</taxon>
        <taxon>Endopterygota</taxon>
        <taxon>Coleoptera</taxon>
        <taxon>Polyphaga</taxon>
        <taxon>Cucujiformia</taxon>
        <taxon>Chrysomeloidea</taxon>
        <taxon>Cerambycidae</taxon>
        <taxon>Lepturinae</taxon>
        <taxon>Rhagiini</taxon>
        <taxon>Rhamnusium</taxon>
    </lineage>
</organism>
<dbReference type="AlphaFoldDB" id="A0AAV8ZFF6"/>